<evidence type="ECO:0000256" key="2">
    <source>
        <dbReference type="SAM" id="Phobius"/>
    </source>
</evidence>
<feature type="region of interest" description="Disordered" evidence="1">
    <location>
        <begin position="1"/>
        <end position="28"/>
    </location>
</feature>
<keyword evidence="2" id="KW-1133">Transmembrane helix</keyword>
<proteinExistence type="predicted"/>
<evidence type="ECO:0008006" key="5">
    <source>
        <dbReference type="Google" id="ProtNLM"/>
    </source>
</evidence>
<keyword evidence="2" id="KW-0472">Membrane</keyword>
<evidence type="ECO:0000313" key="3">
    <source>
        <dbReference type="EMBL" id="MFC4589278.1"/>
    </source>
</evidence>
<sequence length="226" mass="23900">MDEHWTERRPYGDHTWPAPQEEGLPPSARLYGAPAPPSRVRMPSWLRRALVLVVGLAAGVAVVAGAVALVMSRLNAPGPPVDVVDTAAGVSYPVPEGWRRGTVPPVTGFTSVAGADGAALVMSRPGESVDVSGPRAAAIDLADLYSRLLLHGDTVDVVDDRTVSAGGFTGHSRALRASYTDVVNQPSYLRVTLLTKDGRTVVLLGMAQPDDPRRRAEIDAVLKGVR</sequence>
<feature type="transmembrane region" description="Helical" evidence="2">
    <location>
        <begin position="49"/>
        <end position="71"/>
    </location>
</feature>
<keyword evidence="2" id="KW-0812">Transmembrane</keyword>
<evidence type="ECO:0000313" key="4">
    <source>
        <dbReference type="Proteomes" id="UP001595891"/>
    </source>
</evidence>
<dbReference type="EMBL" id="JBHSFN010000015">
    <property type="protein sequence ID" value="MFC4589278.1"/>
    <property type="molecule type" value="Genomic_DNA"/>
</dbReference>
<feature type="compositionally biased region" description="Basic and acidic residues" evidence="1">
    <location>
        <begin position="1"/>
        <end position="12"/>
    </location>
</feature>
<keyword evidence="4" id="KW-1185">Reference proteome</keyword>
<comment type="caution">
    <text evidence="3">The sequence shown here is derived from an EMBL/GenBank/DDBJ whole genome shotgun (WGS) entry which is preliminary data.</text>
</comment>
<reference evidence="4" key="1">
    <citation type="journal article" date="2019" name="Int. J. Syst. Evol. Microbiol.">
        <title>The Global Catalogue of Microorganisms (GCM) 10K type strain sequencing project: providing services to taxonomists for standard genome sequencing and annotation.</title>
        <authorList>
            <consortium name="The Broad Institute Genomics Platform"/>
            <consortium name="The Broad Institute Genome Sequencing Center for Infectious Disease"/>
            <person name="Wu L."/>
            <person name="Ma J."/>
        </authorList>
    </citation>
    <scope>NUCLEOTIDE SEQUENCE [LARGE SCALE GENOMIC DNA]</scope>
    <source>
        <strain evidence="4">CCUG 49560</strain>
    </source>
</reference>
<dbReference type="RefSeq" id="WP_262846405.1">
    <property type="nucleotide sequence ID" value="NZ_JANZYP010000046.1"/>
</dbReference>
<gene>
    <name evidence="3" type="ORF">ACFO8L_24520</name>
</gene>
<evidence type="ECO:0000256" key="1">
    <source>
        <dbReference type="SAM" id="MobiDB-lite"/>
    </source>
</evidence>
<organism evidence="3 4">
    <name type="scientific">Sphaerisporangium corydalis</name>
    <dbReference type="NCBI Taxonomy" id="1441875"/>
    <lineage>
        <taxon>Bacteria</taxon>
        <taxon>Bacillati</taxon>
        <taxon>Actinomycetota</taxon>
        <taxon>Actinomycetes</taxon>
        <taxon>Streptosporangiales</taxon>
        <taxon>Streptosporangiaceae</taxon>
        <taxon>Sphaerisporangium</taxon>
    </lineage>
</organism>
<name>A0ABV9EII6_9ACTN</name>
<protein>
    <recommendedName>
        <fullName evidence="5">DUF1795 domain-containing protein</fullName>
    </recommendedName>
</protein>
<accession>A0ABV9EII6</accession>
<dbReference type="Proteomes" id="UP001595891">
    <property type="component" value="Unassembled WGS sequence"/>
</dbReference>